<dbReference type="SUPFAM" id="SSF50370">
    <property type="entry name" value="Ricin B-like lectins"/>
    <property type="match status" value="1"/>
</dbReference>
<name>A0AAD4X4B0_9MAGN</name>
<keyword evidence="3" id="KW-1185">Reference proteome</keyword>
<comment type="caution">
    <text evidence="2">The sequence shown here is derived from an EMBL/GenBank/DDBJ whole genome shotgun (WGS) entry which is preliminary data.</text>
</comment>
<dbReference type="AlphaFoldDB" id="A0AAD4X4B0"/>
<dbReference type="EMBL" id="JAJJMB010017781">
    <property type="protein sequence ID" value="KAI3834835.1"/>
    <property type="molecule type" value="Genomic_DNA"/>
</dbReference>
<protein>
    <submittedName>
        <fullName evidence="2">Uncharacterized protein</fullName>
    </submittedName>
</protein>
<dbReference type="InterPro" id="IPR035992">
    <property type="entry name" value="Ricin_B-like_lectins"/>
</dbReference>
<accession>A0AAD4X4B0</accession>
<evidence type="ECO:0000256" key="1">
    <source>
        <dbReference type="SAM" id="MobiDB-lite"/>
    </source>
</evidence>
<dbReference type="PANTHER" id="PTHR31257">
    <property type="entry name" value="RICIN B-LIKE LECTIN EULS3"/>
    <property type="match status" value="1"/>
</dbReference>
<proteinExistence type="predicted"/>
<gene>
    <name evidence="2" type="ORF">MKW98_015948</name>
</gene>
<reference evidence="2" key="1">
    <citation type="submission" date="2022-04" db="EMBL/GenBank/DDBJ databases">
        <title>A functionally conserved STORR gene fusion in Papaver species that diverged 16.8 million years ago.</title>
        <authorList>
            <person name="Catania T."/>
        </authorList>
    </citation>
    <scope>NUCLEOTIDE SEQUENCE</scope>
    <source>
        <strain evidence="2">S-188037</strain>
    </source>
</reference>
<evidence type="ECO:0000313" key="2">
    <source>
        <dbReference type="EMBL" id="KAI3834835.1"/>
    </source>
</evidence>
<evidence type="ECO:0000313" key="3">
    <source>
        <dbReference type="Proteomes" id="UP001202328"/>
    </source>
</evidence>
<dbReference type="InterPro" id="IPR040249">
    <property type="entry name" value="Ricin_B-like_lectin_EULS3-like"/>
</dbReference>
<feature type="non-terminal residue" evidence="2">
    <location>
        <position position="1"/>
    </location>
</feature>
<feature type="region of interest" description="Disordered" evidence="1">
    <location>
        <begin position="1"/>
        <end position="133"/>
    </location>
</feature>
<feature type="compositionally biased region" description="Basic residues" evidence="1">
    <location>
        <begin position="1"/>
        <end position="10"/>
    </location>
</feature>
<dbReference type="Proteomes" id="UP001202328">
    <property type="component" value="Unassembled WGS sequence"/>
</dbReference>
<feature type="compositionally biased region" description="Pro residues" evidence="1">
    <location>
        <begin position="74"/>
        <end position="92"/>
    </location>
</feature>
<dbReference type="PANTHER" id="PTHR31257:SF2">
    <property type="entry name" value="RICIN B-LIKE LECTIN EULS3"/>
    <property type="match status" value="1"/>
</dbReference>
<dbReference type="Gene3D" id="2.80.10.50">
    <property type="match status" value="1"/>
</dbReference>
<organism evidence="2 3">
    <name type="scientific">Papaver atlanticum</name>
    <dbReference type="NCBI Taxonomy" id="357466"/>
    <lineage>
        <taxon>Eukaryota</taxon>
        <taxon>Viridiplantae</taxon>
        <taxon>Streptophyta</taxon>
        <taxon>Embryophyta</taxon>
        <taxon>Tracheophyta</taxon>
        <taxon>Spermatophyta</taxon>
        <taxon>Magnoliopsida</taxon>
        <taxon>Ranunculales</taxon>
        <taxon>Papaveraceae</taxon>
        <taxon>Papaveroideae</taxon>
        <taxon>Papaver</taxon>
    </lineage>
</organism>
<feature type="compositionally biased region" description="Basic and acidic residues" evidence="1">
    <location>
        <begin position="113"/>
        <end position="133"/>
    </location>
</feature>
<dbReference type="CDD" id="cd23431">
    <property type="entry name" value="beta-trefoil_Ricin_AtEULS3-like"/>
    <property type="match status" value="1"/>
</dbReference>
<sequence length="310" mass="36000">MEFPFGHHHRRNDEDDYPPPPPSFPQHHNHHPQNDFPPPPPQPDYRDQQPFHPNQAEIQHHYHQNPSQQEPNYGYPPPPQQQQPDYGYPPPQQSGYSSTVTHHVSHEVNYPRSEPEYQHENRDPNYNRHDYHNRPENQTVIHHHSHESGGVGGSELLNKPTVRVYCKAEPNYSLAIRDGKVILARSDPSDLSQHWIKDEKYSVRVKDEEGSPSFALINKATGQAMKHSVGATHPVQLRHYNQNELDESVLWAESKDTGEGYRCIRMINNIRLNLDAFHGDKNSGGVHDGTILVLWEWLNGENQRWKIVRY</sequence>